<dbReference type="Gene3D" id="3.40.50.1820">
    <property type="entry name" value="alpha/beta hydrolase"/>
    <property type="match status" value="2"/>
</dbReference>
<dbReference type="InterPro" id="IPR029058">
    <property type="entry name" value="AB_hydrolase_fold"/>
</dbReference>
<proteinExistence type="predicted"/>
<evidence type="ECO:0000313" key="2">
    <source>
        <dbReference type="RefSeq" id="XP_011000104.1"/>
    </source>
</evidence>
<protein>
    <submittedName>
        <fullName evidence="2">Uncharacterized protein LOC105107762</fullName>
    </submittedName>
</protein>
<dbReference type="KEGG" id="peu:105107762"/>
<reference evidence="2" key="1">
    <citation type="submission" date="2025-08" db="UniProtKB">
        <authorList>
            <consortium name="RefSeq"/>
        </authorList>
    </citation>
    <scope>IDENTIFICATION</scope>
</reference>
<evidence type="ECO:0000313" key="1">
    <source>
        <dbReference type="Proteomes" id="UP000694918"/>
    </source>
</evidence>
<gene>
    <name evidence="2" type="primary">LOC105107762</name>
</gene>
<dbReference type="RefSeq" id="XP_011000104.1">
    <property type="nucleotide sequence ID" value="XM_011001802.1"/>
</dbReference>
<dbReference type="SUPFAM" id="SSF53474">
    <property type="entry name" value="alpha/beta-Hydrolases"/>
    <property type="match status" value="1"/>
</dbReference>
<dbReference type="AlphaFoldDB" id="A0AAJ6WZS5"/>
<dbReference type="PANTHER" id="PTHR43689">
    <property type="entry name" value="HYDROLASE"/>
    <property type="match status" value="1"/>
</dbReference>
<accession>A0AAJ6WZS5</accession>
<dbReference type="GeneID" id="105107762"/>
<dbReference type="Proteomes" id="UP000694918">
    <property type="component" value="Unplaced"/>
</dbReference>
<organism evidence="1 2">
    <name type="scientific">Populus euphratica</name>
    <name type="common">Euphrates poplar</name>
    <dbReference type="NCBI Taxonomy" id="75702"/>
    <lineage>
        <taxon>Eukaryota</taxon>
        <taxon>Viridiplantae</taxon>
        <taxon>Streptophyta</taxon>
        <taxon>Embryophyta</taxon>
        <taxon>Tracheophyta</taxon>
        <taxon>Spermatophyta</taxon>
        <taxon>Magnoliopsida</taxon>
        <taxon>eudicotyledons</taxon>
        <taxon>Gunneridae</taxon>
        <taxon>Pentapetalae</taxon>
        <taxon>rosids</taxon>
        <taxon>fabids</taxon>
        <taxon>Malpighiales</taxon>
        <taxon>Salicaceae</taxon>
        <taxon>Saliceae</taxon>
        <taxon>Populus</taxon>
    </lineage>
</organism>
<keyword evidence="1" id="KW-1185">Reference proteome</keyword>
<name>A0AAJ6WZS5_POPEU</name>
<dbReference type="PANTHER" id="PTHR43689:SF37">
    <property type="entry name" value="ALPHA_BETA HYDROLASE DOMAIN-CONTAINING PROTEIN VTE7"/>
    <property type="match status" value="1"/>
</dbReference>
<sequence>MNTALKLGSLPVMGINVTKNYGSLKASKVKVFAVDGAGDAEFPSFLPKEVEKIKDPFARSLSKRMKRLPVQIGKSESCIMSSCVKPLRQSNKTSPVVLLHCFDSSCLEWRCTYPLLEEAGLEAWAVDVLGWGFSDLETRSPCDVASKRHHLYQVCSLQVEKLVLINPSVYAEGTGDLAKLPELVAYAGVSFLKSLPLRFYANMVAFNGIPFFTILDWTNVGRLHCLLPWWRDATVSFMLSGGYNVISQIKLLKHKTLIICGQHDQIVSYQHVVKLHSELSNAIIREVSDSGHLPHVDNPKGVAKLIVDFA</sequence>